<evidence type="ECO:0000256" key="6">
    <source>
        <dbReference type="ARBA" id="ARBA00022737"/>
    </source>
</evidence>
<evidence type="ECO:0000256" key="5">
    <source>
        <dbReference type="ARBA" id="ARBA00022729"/>
    </source>
</evidence>
<dbReference type="InterPro" id="IPR006626">
    <property type="entry name" value="PbH1"/>
</dbReference>
<sequence length="384" mass="41982">MFHIKLGVLIDLLNFKIMLLVGSVLIVVLVATSTAYEHHDDLDCTITEFSQVKHVTKKCKDIIIKDLVVPGGTTLKLSLKHGSTLEFQGKTSFKYFNWKGPLLKISGDHVHIRGAEGHVLHGDGQLYWDGLGAKGVVKPKFIALSLNNSVIENINVKNCPVHCVSVSNSNNVIMSKWDIDVSEGNKNNFTGHNTDGFDLSSNNITIKDSVVRNQDDCVVVNRGSDFIVSNVSCYGGHGLSISVGFSDDDFERNSVHNVLFENCLVDTSPNGIHVKTHSDSGPGIVDNVVYRNIKLNNINNFAINVQQDYSDGEATGTPGTNIPIVGLVLENIEGHMESLNDSPTLANYILCGDKACSKWEFKNIKITGAQNKSFCNFVPDGYVC</sequence>
<dbReference type="GO" id="GO:0004650">
    <property type="term" value="F:polygalacturonase activity"/>
    <property type="evidence" value="ECO:0007669"/>
    <property type="project" value="UniProtKB-EC"/>
</dbReference>
<proteinExistence type="inferred from homology"/>
<evidence type="ECO:0000256" key="10">
    <source>
        <dbReference type="ARBA" id="ARBA00023295"/>
    </source>
</evidence>
<evidence type="ECO:0000256" key="12">
    <source>
        <dbReference type="ARBA" id="ARBA00034074"/>
    </source>
</evidence>
<dbReference type="Proteomes" id="UP001153636">
    <property type="component" value="Chromosome 9"/>
</dbReference>
<dbReference type="InterPro" id="IPR050434">
    <property type="entry name" value="Glycosyl_hydrlase_28"/>
</dbReference>
<keyword evidence="15" id="KW-1185">Reference proteome</keyword>
<dbReference type="Pfam" id="PF00295">
    <property type="entry name" value="Glyco_hydro_28"/>
    <property type="match status" value="1"/>
</dbReference>
<gene>
    <name evidence="14" type="ORF">PSYICH_LOCUS15098</name>
</gene>
<keyword evidence="5" id="KW-0732">Signal</keyword>
<dbReference type="SMART" id="SM00710">
    <property type="entry name" value="PbH1"/>
    <property type="match status" value="4"/>
</dbReference>
<dbReference type="AlphaFoldDB" id="A0A9P0DF86"/>
<dbReference type="EC" id="3.2.1.15" evidence="3"/>
<evidence type="ECO:0000256" key="11">
    <source>
        <dbReference type="ARBA" id="ARBA00023316"/>
    </source>
</evidence>
<accession>A0A9P0DF86</accession>
<protein>
    <recommendedName>
        <fullName evidence="3">endo-polygalacturonase</fullName>
        <ecNumber evidence="3">3.2.1.15</ecNumber>
    </recommendedName>
</protein>
<dbReference type="GO" id="GO:0071555">
    <property type="term" value="P:cell wall organization"/>
    <property type="evidence" value="ECO:0007669"/>
    <property type="project" value="UniProtKB-KW"/>
</dbReference>
<dbReference type="InterPro" id="IPR011050">
    <property type="entry name" value="Pectin_lyase_fold/virulence"/>
</dbReference>
<evidence type="ECO:0000256" key="4">
    <source>
        <dbReference type="ARBA" id="ARBA00022525"/>
    </source>
</evidence>
<dbReference type="PANTHER" id="PTHR31884">
    <property type="entry name" value="POLYGALACTURONASE"/>
    <property type="match status" value="1"/>
</dbReference>
<keyword evidence="6" id="KW-0677">Repeat</keyword>
<evidence type="ECO:0000256" key="1">
    <source>
        <dbReference type="ARBA" id="ARBA00004613"/>
    </source>
</evidence>
<name>A0A9P0DF86_9CUCU</name>
<keyword evidence="7 13" id="KW-0378">Hydrolase</keyword>
<reference evidence="14" key="1">
    <citation type="submission" date="2022-01" db="EMBL/GenBank/DDBJ databases">
        <authorList>
            <person name="King R."/>
        </authorList>
    </citation>
    <scope>NUCLEOTIDE SEQUENCE</scope>
</reference>
<dbReference type="InterPro" id="IPR012334">
    <property type="entry name" value="Pectin_lyas_fold"/>
</dbReference>
<dbReference type="InterPro" id="IPR000743">
    <property type="entry name" value="Glyco_hydro_28"/>
</dbReference>
<evidence type="ECO:0000256" key="2">
    <source>
        <dbReference type="ARBA" id="ARBA00008834"/>
    </source>
</evidence>
<comment type="subcellular location">
    <subcellularLocation>
        <location evidence="1">Secreted</location>
    </subcellularLocation>
</comment>
<keyword evidence="11" id="KW-0961">Cell wall biogenesis/degradation</keyword>
<keyword evidence="4" id="KW-0964">Secreted</keyword>
<dbReference type="OrthoDB" id="1546079at2759"/>
<evidence type="ECO:0000256" key="7">
    <source>
        <dbReference type="ARBA" id="ARBA00022801"/>
    </source>
</evidence>
<dbReference type="EMBL" id="OV651821">
    <property type="protein sequence ID" value="CAH1115653.1"/>
    <property type="molecule type" value="Genomic_DNA"/>
</dbReference>
<comment type="similarity">
    <text evidence="2 13">Belongs to the glycosyl hydrolase 28 family.</text>
</comment>
<comment type="catalytic activity">
    <reaction evidence="12">
        <text>(1,4-alpha-D-galacturonosyl)n+m + H2O = (1,4-alpha-D-galacturonosyl)n + (1,4-alpha-D-galacturonosyl)m.</text>
        <dbReference type="EC" id="3.2.1.15"/>
    </reaction>
</comment>
<evidence type="ECO:0000256" key="3">
    <source>
        <dbReference type="ARBA" id="ARBA00012736"/>
    </source>
</evidence>
<evidence type="ECO:0000256" key="8">
    <source>
        <dbReference type="ARBA" id="ARBA00023157"/>
    </source>
</evidence>
<keyword evidence="8" id="KW-1015">Disulfide bond</keyword>
<evidence type="ECO:0000313" key="14">
    <source>
        <dbReference type="EMBL" id="CAH1115653.1"/>
    </source>
</evidence>
<dbReference type="PANTHER" id="PTHR31884:SF9">
    <property type="entry name" value="ENDOPOLYGALACTURONASE D-RELATED"/>
    <property type="match status" value="1"/>
</dbReference>
<evidence type="ECO:0000256" key="9">
    <source>
        <dbReference type="ARBA" id="ARBA00023180"/>
    </source>
</evidence>
<organism evidence="14 15">
    <name type="scientific">Psylliodes chrysocephalus</name>
    <dbReference type="NCBI Taxonomy" id="3402493"/>
    <lineage>
        <taxon>Eukaryota</taxon>
        <taxon>Metazoa</taxon>
        <taxon>Ecdysozoa</taxon>
        <taxon>Arthropoda</taxon>
        <taxon>Hexapoda</taxon>
        <taxon>Insecta</taxon>
        <taxon>Pterygota</taxon>
        <taxon>Neoptera</taxon>
        <taxon>Endopterygota</taxon>
        <taxon>Coleoptera</taxon>
        <taxon>Polyphaga</taxon>
        <taxon>Cucujiformia</taxon>
        <taxon>Chrysomeloidea</taxon>
        <taxon>Chrysomelidae</taxon>
        <taxon>Galerucinae</taxon>
        <taxon>Alticini</taxon>
        <taxon>Psylliodes</taxon>
    </lineage>
</organism>
<evidence type="ECO:0000256" key="13">
    <source>
        <dbReference type="RuleBase" id="RU361169"/>
    </source>
</evidence>
<evidence type="ECO:0000313" key="15">
    <source>
        <dbReference type="Proteomes" id="UP001153636"/>
    </source>
</evidence>
<dbReference type="GO" id="GO:0005576">
    <property type="term" value="C:extracellular region"/>
    <property type="evidence" value="ECO:0007669"/>
    <property type="project" value="UniProtKB-SubCell"/>
</dbReference>
<keyword evidence="10 13" id="KW-0326">Glycosidase</keyword>
<dbReference type="Gene3D" id="2.160.20.10">
    <property type="entry name" value="Single-stranded right-handed beta-helix, Pectin lyase-like"/>
    <property type="match status" value="1"/>
</dbReference>
<keyword evidence="9" id="KW-0325">Glycoprotein</keyword>
<dbReference type="SUPFAM" id="SSF51126">
    <property type="entry name" value="Pectin lyase-like"/>
    <property type="match status" value="1"/>
</dbReference>
<dbReference type="GO" id="GO:0045490">
    <property type="term" value="P:pectin catabolic process"/>
    <property type="evidence" value="ECO:0007669"/>
    <property type="project" value="TreeGrafter"/>
</dbReference>